<accession>A0A0M3T329</accession>
<feature type="transmembrane region" description="Helical" evidence="6">
    <location>
        <begin position="316"/>
        <end position="342"/>
    </location>
</feature>
<name>A0A0M3T329_9HYPH</name>
<evidence type="ECO:0000256" key="5">
    <source>
        <dbReference type="ARBA" id="ARBA00023136"/>
    </source>
</evidence>
<organism evidence="9 10">
    <name type="scientific">Bartonella ancashensis</name>
    <dbReference type="NCBI Taxonomy" id="1318743"/>
    <lineage>
        <taxon>Bacteria</taxon>
        <taxon>Pseudomonadati</taxon>
        <taxon>Pseudomonadota</taxon>
        <taxon>Alphaproteobacteria</taxon>
        <taxon>Hyphomicrobiales</taxon>
        <taxon>Bartonellaceae</taxon>
        <taxon>Bartonella</taxon>
    </lineage>
</organism>
<dbReference type="KEGG" id="banc:PU02_1067"/>
<feature type="domain" description="DUF4131" evidence="8">
    <location>
        <begin position="97"/>
        <end position="240"/>
    </location>
</feature>
<keyword evidence="10" id="KW-1185">Reference proteome</keyword>
<evidence type="ECO:0000256" key="6">
    <source>
        <dbReference type="SAM" id="Phobius"/>
    </source>
</evidence>
<evidence type="ECO:0000313" key="10">
    <source>
        <dbReference type="Proteomes" id="UP000057213"/>
    </source>
</evidence>
<keyword evidence="4 6" id="KW-1133">Transmembrane helix</keyword>
<dbReference type="EMBL" id="CP010401">
    <property type="protein sequence ID" value="ALE03881.1"/>
    <property type="molecule type" value="Genomic_DNA"/>
</dbReference>
<protein>
    <submittedName>
        <fullName evidence="9">DNA uptake protein</fullName>
    </submittedName>
</protein>
<dbReference type="PANTHER" id="PTHR30619">
    <property type="entry name" value="DNA INTERNALIZATION/COMPETENCE PROTEIN COMEC/REC2"/>
    <property type="match status" value="1"/>
</dbReference>
<evidence type="ECO:0000256" key="1">
    <source>
        <dbReference type="ARBA" id="ARBA00004651"/>
    </source>
</evidence>
<keyword evidence="5 6" id="KW-0472">Membrane</keyword>
<keyword evidence="3 6" id="KW-0812">Transmembrane</keyword>
<feature type="transmembrane region" description="Helical" evidence="6">
    <location>
        <begin position="501"/>
        <end position="526"/>
    </location>
</feature>
<gene>
    <name evidence="9" type="ORF">PU02_1067</name>
</gene>
<feature type="transmembrane region" description="Helical" evidence="6">
    <location>
        <begin position="585"/>
        <end position="607"/>
    </location>
</feature>
<dbReference type="NCBIfam" id="TIGR00360">
    <property type="entry name" value="ComEC_N-term"/>
    <property type="match status" value="1"/>
</dbReference>
<feature type="transmembrane region" description="Helical" evidence="6">
    <location>
        <begin position="558"/>
        <end position="578"/>
    </location>
</feature>
<dbReference type="Proteomes" id="UP000057213">
    <property type="component" value="Chromosome"/>
</dbReference>
<dbReference type="Pfam" id="PF03772">
    <property type="entry name" value="Competence"/>
    <property type="match status" value="1"/>
</dbReference>
<dbReference type="STRING" id="1318743.PU02_1067"/>
<sequence length="754" mass="83483">MDKSNPSTESVLENANLTLAQKGFPLIIDVPKDATYDEKKFSLSSRVIEGIVLVQQWFMECIRKEISFGLPFLLILVFCVVGAIFYFNLDKEPSWEQFVALIILLFGLLYGARNYYSVWLIVCFLCCIVLGALFAKIETWRMSTPMLSSNISTTLTGRVVSVEALEKGGFYVIVDVLKTEKPILRHSPDRVRLTAKYLPSKLSPGDGLYGRVRLHALSGAMRPGGYDFSFHNYFKGIGAYGTYLGQPIKISVFQPGALLARTSQKIENLRMEMTLRISAAIDGENGKVSSALITGQRGGISDNTNEALRTSGLAHILSISGLHMALLSGIVFIFIRVFFAFFPVFSSHYSTKKIAAIAALIIAAFYLALSGASVSAQRSFVMVATMLIAILCNRSGITMRSFAIAALVVIAISPHEILGPSFQMSFSATAALIAAFEWWAKRRSSDVKKQYHPLLELKYFALFFYQLFQFVHLLLLQVLLVEFMLHIIFTNVASLSVISNVLALPIVSILVMPFGLVAVLAMTLGLEWFPLQIMGFGIGLVIKIAYMIASISPTFNPGFIPSSALIFLSLGLTGLIFFKTPLRFIFAIPIIAGVLIYGICSSVQLIVSDGMNLVGVINKKTLYIDKSRASKFTISQWKRLFDVDEIIKPTRSGPTLNGQFICDDNVCTSLPKDGLRVSILRRKTSQCIKVDVVIKESTVDDRVCVQISGIMITPQQLLSRGSVMVTRNKVVMWSSVGFHRPWSMHRQDLEKLGI</sequence>
<feature type="transmembrane region" description="Helical" evidence="6">
    <location>
        <begin position="118"/>
        <end position="137"/>
    </location>
</feature>
<feature type="transmembrane region" description="Helical" evidence="6">
    <location>
        <begin position="354"/>
        <end position="376"/>
    </location>
</feature>
<dbReference type="AlphaFoldDB" id="A0A0M3T329"/>
<feature type="transmembrane region" description="Helical" evidence="6">
    <location>
        <begin position="397"/>
        <end position="415"/>
    </location>
</feature>
<keyword evidence="2" id="KW-1003">Cell membrane</keyword>
<evidence type="ECO:0000256" key="2">
    <source>
        <dbReference type="ARBA" id="ARBA00022475"/>
    </source>
</evidence>
<dbReference type="Pfam" id="PF13567">
    <property type="entry name" value="DUF4131"/>
    <property type="match status" value="1"/>
</dbReference>
<evidence type="ECO:0000259" key="8">
    <source>
        <dbReference type="Pfam" id="PF13567"/>
    </source>
</evidence>
<evidence type="ECO:0000256" key="3">
    <source>
        <dbReference type="ARBA" id="ARBA00022692"/>
    </source>
</evidence>
<feature type="transmembrane region" description="Helical" evidence="6">
    <location>
        <begin position="421"/>
        <end position="440"/>
    </location>
</feature>
<evidence type="ECO:0000313" key="9">
    <source>
        <dbReference type="EMBL" id="ALE03881.1"/>
    </source>
</evidence>
<evidence type="ECO:0000256" key="4">
    <source>
        <dbReference type="ARBA" id="ARBA00022989"/>
    </source>
</evidence>
<reference evidence="9 10" key="1">
    <citation type="journal article" date="2015" name="Genome Announc.">
        <title>Complete Genome Sequence of Bartonella ancashensis Strain 20.00, Isolated from the Blood of a Patient with Verruga Peruana.</title>
        <authorList>
            <person name="Hang J."/>
            <person name="Mullins K.E."/>
            <person name="Clifford R.J."/>
            <person name="Onmus-Leone F."/>
            <person name="Yang Y."/>
            <person name="Jiang J."/>
            <person name="Leguia M."/>
            <person name="Kasper M.R."/>
            <person name="Maguina C."/>
            <person name="Lesho E.P."/>
            <person name="Jarman R.G."/>
            <person name="Richards A.L."/>
            <person name="Blazes D."/>
        </authorList>
    </citation>
    <scope>NUCLEOTIDE SEQUENCE [LARGE SCALE GENOMIC DNA]</scope>
    <source>
        <strain evidence="9 10">20.00</strain>
    </source>
</reference>
<evidence type="ECO:0000259" key="7">
    <source>
        <dbReference type="Pfam" id="PF03772"/>
    </source>
</evidence>
<feature type="transmembrane region" description="Helical" evidence="6">
    <location>
        <begin position="66"/>
        <end position="87"/>
    </location>
</feature>
<feature type="domain" description="ComEC/Rec2-related protein" evidence="7">
    <location>
        <begin position="292"/>
        <end position="577"/>
    </location>
</feature>
<dbReference type="InterPro" id="IPR004477">
    <property type="entry name" value="ComEC_N"/>
</dbReference>
<dbReference type="InterPro" id="IPR052159">
    <property type="entry name" value="Competence_DNA_uptake"/>
</dbReference>
<dbReference type="PATRIC" id="fig|1318743.3.peg.1083"/>
<dbReference type="PANTHER" id="PTHR30619:SF1">
    <property type="entry name" value="RECOMBINATION PROTEIN 2"/>
    <property type="match status" value="1"/>
</dbReference>
<dbReference type="InterPro" id="IPR025405">
    <property type="entry name" value="DUF4131"/>
</dbReference>
<comment type="subcellular location">
    <subcellularLocation>
        <location evidence="1">Cell membrane</location>
        <topology evidence="1">Multi-pass membrane protein</topology>
    </subcellularLocation>
</comment>
<proteinExistence type="predicted"/>
<dbReference type="RefSeq" id="WP_236824001.1">
    <property type="nucleotide sequence ID" value="NZ_CP010401.1"/>
</dbReference>
<dbReference type="GO" id="GO:0005886">
    <property type="term" value="C:plasma membrane"/>
    <property type="evidence" value="ECO:0007669"/>
    <property type="project" value="UniProtKB-SubCell"/>
</dbReference>
<feature type="transmembrane region" description="Helical" evidence="6">
    <location>
        <begin position="460"/>
        <end position="489"/>
    </location>
</feature>
<feature type="transmembrane region" description="Helical" evidence="6">
    <location>
        <begin position="533"/>
        <end position="552"/>
    </location>
</feature>